<sequence length="333" mass="39343">MDQSPSFQAYFFELIKHKIPSHQSLVDQVAEVLCVSNDSAYRRIRGEKILDLNEAAKLCDTYQLSMDAIFNLSSNGVHFQYNSVDHDNFHYYDYLQYVQSQLDLINKFERKELFFAAKDIPFFHYFQFPELTYFKSYFWMKMILEYPEYDDKQFLLADAPDEIIAPAKNIWTSYMKTPSVEIWSNETINITLRQIEYCWECGFFKSEEEALLLCELMKTMLKHIQTQAGLGNKFHFESNATKEGGAFNLYYNEVTISDNTIFFKMDGQELAFISHNLFNILSTGNPNFCQHTYQHIQQILRKSTLISEVSEKERKKFFRNMKKKITDLIDKIG</sequence>
<accession>A0ABT8L4C6</accession>
<evidence type="ECO:0000313" key="1">
    <source>
        <dbReference type="EMBL" id="MDN5212573.1"/>
    </source>
</evidence>
<evidence type="ECO:0000313" key="2">
    <source>
        <dbReference type="Proteomes" id="UP001172083"/>
    </source>
</evidence>
<protein>
    <recommendedName>
        <fullName evidence="3">BetR domain-containing protein</fullName>
    </recommendedName>
</protein>
<keyword evidence="2" id="KW-1185">Reference proteome</keyword>
<dbReference type="Proteomes" id="UP001172083">
    <property type="component" value="Unassembled WGS sequence"/>
</dbReference>
<comment type="caution">
    <text evidence="1">The sequence shown here is derived from an EMBL/GenBank/DDBJ whole genome shotgun (WGS) entry which is preliminary data.</text>
</comment>
<gene>
    <name evidence="1" type="ORF">QQ020_10975</name>
</gene>
<dbReference type="EMBL" id="JAUJEB010000001">
    <property type="protein sequence ID" value="MDN5212573.1"/>
    <property type="molecule type" value="Genomic_DNA"/>
</dbReference>
<dbReference type="RefSeq" id="WP_346757890.1">
    <property type="nucleotide sequence ID" value="NZ_JAUJEB010000001.1"/>
</dbReference>
<organism evidence="1 2">
    <name type="scientific">Agaribacillus aureus</name>
    <dbReference type="NCBI Taxonomy" id="3051825"/>
    <lineage>
        <taxon>Bacteria</taxon>
        <taxon>Pseudomonadati</taxon>
        <taxon>Bacteroidota</taxon>
        <taxon>Cytophagia</taxon>
        <taxon>Cytophagales</taxon>
        <taxon>Splendidivirgaceae</taxon>
        <taxon>Agaribacillus</taxon>
    </lineage>
</organism>
<reference evidence="1" key="1">
    <citation type="submission" date="2023-06" db="EMBL/GenBank/DDBJ databases">
        <title>Genomic of Agaribacillus aureum.</title>
        <authorList>
            <person name="Wang G."/>
        </authorList>
    </citation>
    <scope>NUCLEOTIDE SEQUENCE</scope>
    <source>
        <strain evidence="1">BMA12</strain>
    </source>
</reference>
<proteinExistence type="predicted"/>
<evidence type="ECO:0008006" key="3">
    <source>
        <dbReference type="Google" id="ProtNLM"/>
    </source>
</evidence>
<name>A0ABT8L4C6_9BACT</name>